<evidence type="ECO:0000259" key="1">
    <source>
        <dbReference type="PROSITE" id="PS50003"/>
    </source>
</evidence>
<dbReference type="VEuPathDB" id="CryptoDB:cand_035650"/>
<dbReference type="InterPro" id="IPR011993">
    <property type="entry name" value="PH-like_dom_sf"/>
</dbReference>
<evidence type="ECO:0000313" key="2">
    <source>
        <dbReference type="EMBL" id="OII78138.1"/>
    </source>
</evidence>
<accession>A0A1J4MV49</accession>
<dbReference type="Gene3D" id="2.30.29.30">
    <property type="entry name" value="Pleckstrin-homology domain (PH domain)/Phosphotyrosine-binding domain (PTB)"/>
    <property type="match status" value="1"/>
</dbReference>
<organism evidence="2 3">
    <name type="scientific">Cryptosporidium andersoni</name>
    <dbReference type="NCBI Taxonomy" id="117008"/>
    <lineage>
        <taxon>Eukaryota</taxon>
        <taxon>Sar</taxon>
        <taxon>Alveolata</taxon>
        <taxon>Apicomplexa</taxon>
        <taxon>Conoidasida</taxon>
        <taxon>Coccidia</taxon>
        <taxon>Eucoccidiorida</taxon>
        <taxon>Eimeriorina</taxon>
        <taxon>Cryptosporidiidae</taxon>
        <taxon>Cryptosporidium</taxon>
    </lineage>
</organism>
<feature type="domain" description="PH" evidence="1">
    <location>
        <begin position="314"/>
        <end position="421"/>
    </location>
</feature>
<evidence type="ECO:0000313" key="3">
    <source>
        <dbReference type="Proteomes" id="UP000186804"/>
    </source>
</evidence>
<dbReference type="Proteomes" id="UP000186804">
    <property type="component" value="Unassembled WGS sequence"/>
</dbReference>
<dbReference type="SUPFAM" id="SSF50729">
    <property type="entry name" value="PH domain-like"/>
    <property type="match status" value="1"/>
</dbReference>
<dbReference type="AlphaFoldDB" id="A0A1J4MV49"/>
<name>A0A1J4MV49_9CRYT</name>
<protein>
    <recommendedName>
        <fullName evidence="1">PH domain-containing protein</fullName>
    </recommendedName>
</protein>
<gene>
    <name evidence="2" type="ORF">cand_035650</name>
</gene>
<proteinExistence type="predicted"/>
<keyword evidence="3" id="KW-1185">Reference proteome</keyword>
<sequence>MSISRRSSGGVSSSYDGSLGNLMPFITHSDPLDSKYLSRSILEITKDVCYSSNVSKDISKERFSSHNQSNESIEKYRSMCTDSIGDKKSVSIQVNSNKGIDSNEMSRSGIPRRRFSISYIGSESQFMREDELTISSSTIRNDESSDKTTLNTGEGGNLCDNPRNKCDRNKLCAEESQSTVKRKSLQHVHRPMSPIEANHLLCLLLSKDPWRRNNGGLYSYNSRDHSYQLNTFQDTGCKSWYSICNRDLIDPFSGNNSCIPQYTSTARRAMFELIGTSETARPDPDLSDNDLSLRFIKGTLVVCDLHGKLQLNIVPPIFGYLYKRSDCSFSLPPMRWNKRYVVVHECHLYWFDSESSYRLFGIHGARGSVNFILFYAQMDLSHNKHRFSIEFESLKKALIFEVCDNTMDRGLWTGALQAHLKKAMEIRHRTGHHIDWKALEAEVVRIRTESGLKGKFWRCINEAHNRMFDVRPPKSSLTNIATTNDTIWSTANQRSASFLSTGSAAGVMSANGWIRCRTGSIGSIGAVPYRKSSIADSSDCVMRKDSVNIGITTCSGASGTYPGNSRRHSVEDQFLKIKSK</sequence>
<dbReference type="SMART" id="SM00233">
    <property type="entry name" value="PH"/>
    <property type="match status" value="1"/>
</dbReference>
<dbReference type="CDD" id="cd00821">
    <property type="entry name" value="PH"/>
    <property type="match status" value="1"/>
</dbReference>
<dbReference type="RefSeq" id="XP_067069984.1">
    <property type="nucleotide sequence ID" value="XM_067213791.1"/>
</dbReference>
<comment type="caution">
    <text evidence="2">The sequence shown here is derived from an EMBL/GenBank/DDBJ whole genome shotgun (WGS) entry which is preliminary data.</text>
</comment>
<dbReference type="InterPro" id="IPR001849">
    <property type="entry name" value="PH_domain"/>
</dbReference>
<dbReference type="PROSITE" id="PS50003">
    <property type="entry name" value="PH_DOMAIN"/>
    <property type="match status" value="1"/>
</dbReference>
<dbReference type="OrthoDB" id="2157866at2759"/>
<dbReference type="EMBL" id="LRBS01000007">
    <property type="protein sequence ID" value="OII78138.1"/>
    <property type="molecule type" value="Genomic_DNA"/>
</dbReference>
<reference evidence="2 3" key="1">
    <citation type="submission" date="2016-10" db="EMBL/GenBank/DDBJ databases">
        <title>Reductive evolution of mitochondrial metabolism and differential evolution of invasion-related proteins in Cryptosporidium.</title>
        <authorList>
            <person name="Liu S."/>
            <person name="Roellig D.M."/>
            <person name="Guo Y."/>
            <person name="Li N."/>
            <person name="Frace M.A."/>
            <person name="Tang K."/>
            <person name="Zhang L."/>
            <person name="Feng Y."/>
            <person name="Xiao L."/>
        </authorList>
    </citation>
    <scope>NUCLEOTIDE SEQUENCE [LARGE SCALE GENOMIC DNA]</scope>
    <source>
        <strain evidence="2">30847</strain>
    </source>
</reference>
<dbReference type="GeneID" id="92367749"/>